<dbReference type="OrthoDB" id="6047at10239"/>
<sequence>MKINGVATQWRYPEMSERAMSRSLQDVAAKLTEKMRDELKPMKFDATDEEIDQTERSLLDYVESLIAPIIGSLSSVALTIYKFNSKQWLRIARNAGGKKNQAVMLLALIGPAAAESWYSGQYNLWRSQVTTSIRKFAANMVTDFTDKLRAASGQGKSKDFVVELANERFGVYRNWAKNRASGIVGTWNSRLMRQRIKDAGVSYYFWRGVMDLREREKHVRWEGKRIAVDSDHVFPGEEYNCRCWAVPDFSTGD</sequence>
<proteinExistence type="predicted"/>
<evidence type="ECO:0000313" key="2">
    <source>
        <dbReference type="EMBL" id="AIZ95065.1"/>
    </source>
</evidence>
<dbReference type="RefSeq" id="YP_009112978.1">
    <property type="nucleotide sequence ID" value="NC_026010.1"/>
</dbReference>
<name>A0A0A7NPT4_9CAUD</name>
<evidence type="ECO:0000313" key="3">
    <source>
        <dbReference type="Proteomes" id="UP000030926"/>
    </source>
</evidence>
<dbReference type="Proteomes" id="UP000030926">
    <property type="component" value="Segment"/>
</dbReference>
<protein>
    <recommendedName>
        <fullName evidence="1">Phage head morphogenesis domain-containing protein</fullName>
    </recommendedName>
</protein>
<reference evidence="3" key="1">
    <citation type="submission" date="2014-10" db="EMBL/GenBank/DDBJ databases">
        <title>Characterization and complete genome sequence of the Shigella flexneri bacteriophage pSf-2.</title>
        <authorList>
            <person name="Jun J.W."/>
            <person name="Park S.C."/>
        </authorList>
    </citation>
    <scope>NUCLEOTIDE SEQUENCE [LARGE SCALE GENOMIC DNA]</scope>
</reference>
<dbReference type="InterPro" id="IPR006528">
    <property type="entry name" value="Phage_head_morphogenesis_dom"/>
</dbReference>
<dbReference type="EMBL" id="KP085586">
    <property type="protein sequence ID" value="AIZ95065.1"/>
    <property type="molecule type" value="Genomic_DNA"/>
</dbReference>
<dbReference type="GeneID" id="22807766"/>
<evidence type="ECO:0000259" key="1">
    <source>
        <dbReference type="Pfam" id="PF04233"/>
    </source>
</evidence>
<reference evidence="2 3" key="2">
    <citation type="journal article" date="2016" name="Curr. Microbiol.">
        <title>Isolation and Comparative Genomic Analysis of T1-Like Shigella Bacteriophage pSf-2.</title>
        <authorList>
            <person name="Jun J.W."/>
            <person name="Kim H.J."/>
            <person name="Yun S.K."/>
            <person name="Chai J.Y."/>
            <person name="Lee B.C."/>
            <person name="Park S.C."/>
        </authorList>
    </citation>
    <scope>NUCLEOTIDE SEQUENCE [LARGE SCALE GENOMIC DNA]</scope>
</reference>
<accession>A0A0A7NPT4</accession>
<organism evidence="2 3">
    <name type="scientific">Shigella phage pSf-2</name>
    <dbReference type="NCBI Taxonomy" id="1572702"/>
    <lineage>
        <taxon>Viruses</taxon>
        <taxon>Duplodnaviria</taxon>
        <taxon>Heunggongvirae</taxon>
        <taxon>Uroviricota</taxon>
        <taxon>Caudoviricetes</taxon>
        <taxon>Drexlerviridae</taxon>
        <taxon>Tunavirinae</taxon>
        <taxon>Tunavirus</taxon>
        <taxon>Tunavirus PSf2</taxon>
    </lineage>
</organism>
<dbReference type="Pfam" id="PF04233">
    <property type="entry name" value="Phage_Mu_F"/>
    <property type="match status" value="1"/>
</dbReference>
<gene>
    <name evidence="2" type="ORF">pSf2_040</name>
</gene>
<keyword evidence="3" id="KW-1185">Reference proteome</keyword>
<feature type="domain" description="Phage head morphogenesis" evidence="1">
    <location>
        <begin position="192"/>
        <end position="244"/>
    </location>
</feature>
<dbReference type="KEGG" id="vg:22807766"/>